<proteinExistence type="predicted"/>
<gene>
    <name evidence="1" type="ORF">IAC94_04340</name>
</gene>
<dbReference type="AlphaFoldDB" id="A0A9D1E1J1"/>
<protein>
    <submittedName>
        <fullName evidence="1">Uncharacterized protein</fullName>
    </submittedName>
</protein>
<sequence length="388" mass="45446">MGRSIEKDALELLTKENERYRLERLGLFRSVREEAAALASEYPPLEGESFFDWKTRCLREFYRKKGFSAFCRDNVRNPQFEAVTASILRLHLRRLFESSERTETDRYLAPDSDTLSYALEPEHFQELYTLNFSRMPSFGNTRELESFCRGLAADNFPVDEPRIIDGMKGNKGFYWEKFYLKLKPITAAFCYQMSGLAGDNNIHDIWSDTCISVNRAVVERRLKEPVDSKAVISYSVGVLKNKNKEIARSRAKAPTDIDLIQYKLTAEDEEKYFNNPVTKPENFPSHAGNLSSYIDFSDKDSVQGYFVVILYNKEHPLHDELVKGYEDKVQRMFEHYIDGLSYEEIVARHFGDMEGKELVKECARVRQEIKRLKTSLYDRYRKMIEKYR</sequence>
<dbReference type="EMBL" id="DVHI01000057">
    <property type="protein sequence ID" value="HIR62734.1"/>
    <property type="molecule type" value="Genomic_DNA"/>
</dbReference>
<evidence type="ECO:0000313" key="2">
    <source>
        <dbReference type="Proteomes" id="UP000886744"/>
    </source>
</evidence>
<accession>A0A9D1E1J1</accession>
<dbReference type="Proteomes" id="UP000886744">
    <property type="component" value="Unassembled WGS sequence"/>
</dbReference>
<organism evidence="1 2">
    <name type="scientific">Candidatus Coprenecus avistercoris</name>
    <dbReference type="NCBI Taxonomy" id="2840730"/>
    <lineage>
        <taxon>Bacteria</taxon>
        <taxon>Pseudomonadati</taxon>
        <taxon>Bacteroidota</taxon>
        <taxon>Bacteroidia</taxon>
        <taxon>Bacteroidales</taxon>
        <taxon>Rikenellaceae</taxon>
        <taxon>Rikenellaceae incertae sedis</taxon>
        <taxon>Candidatus Coprenecus</taxon>
    </lineage>
</organism>
<reference evidence="1" key="2">
    <citation type="journal article" date="2021" name="PeerJ">
        <title>Extensive microbial diversity within the chicken gut microbiome revealed by metagenomics and culture.</title>
        <authorList>
            <person name="Gilroy R."/>
            <person name="Ravi A."/>
            <person name="Getino M."/>
            <person name="Pursley I."/>
            <person name="Horton D.L."/>
            <person name="Alikhan N.F."/>
            <person name="Baker D."/>
            <person name="Gharbi K."/>
            <person name="Hall N."/>
            <person name="Watson M."/>
            <person name="Adriaenssens E.M."/>
            <person name="Foster-Nyarko E."/>
            <person name="Jarju S."/>
            <person name="Secka A."/>
            <person name="Antonio M."/>
            <person name="Oren A."/>
            <person name="Chaudhuri R.R."/>
            <person name="La Ragione R."/>
            <person name="Hildebrand F."/>
            <person name="Pallen M.J."/>
        </authorList>
    </citation>
    <scope>NUCLEOTIDE SEQUENCE</scope>
    <source>
        <strain evidence="1">ChiHjej13B12-12457</strain>
    </source>
</reference>
<name>A0A9D1E1J1_9BACT</name>
<comment type="caution">
    <text evidence="1">The sequence shown here is derived from an EMBL/GenBank/DDBJ whole genome shotgun (WGS) entry which is preliminary data.</text>
</comment>
<evidence type="ECO:0000313" key="1">
    <source>
        <dbReference type="EMBL" id="HIR62734.1"/>
    </source>
</evidence>
<reference evidence="1" key="1">
    <citation type="submission" date="2020-10" db="EMBL/GenBank/DDBJ databases">
        <authorList>
            <person name="Gilroy R."/>
        </authorList>
    </citation>
    <scope>NUCLEOTIDE SEQUENCE</scope>
    <source>
        <strain evidence="1">ChiHjej13B12-12457</strain>
    </source>
</reference>